<feature type="region of interest" description="Disordered" evidence="15">
    <location>
        <begin position="17"/>
        <end position="46"/>
    </location>
</feature>
<keyword evidence="5" id="KW-0677">Repeat</keyword>
<dbReference type="CDD" id="cd00200">
    <property type="entry name" value="WD40"/>
    <property type="match status" value="1"/>
</dbReference>
<dbReference type="GO" id="GO:0008270">
    <property type="term" value="F:zinc ion binding"/>
    <property type="evidence" value="ECO:0007669"/>
    <property type="project" value="UniProtKB-KW"/>
</dbReference>
<dbReference type="InterPro" id="IPR001841">
    <property type="entry name" value="Znf_RING"/>
</dbReference>
<dbReference type="Proteomes" id="UP001157418">
    <property type="component" value="Unassembled WGS sequence"/>
</dbReference>
<dbReference type="PROSITE" id="PS00518">
    <property type="entry name" value="ZF_RING_1"/>
    <property type="match status" value="1"/>
</dbReference>
<feature type="repeat" description="WD" evidence="13">
    <location>
        <begin position="581"/>
        <end position="621"/>
    </location>
</feature>
<comment type="caution">
    <text evidence="17">The sequence shown here is derived from an EMBL/GenBank/DDBJ whole genome shotgun (WGS) entry which is preliminary data.</text>
</comment>
<dbReference type="Gene3D" id="3.30.40.10">
    <property type="entry name" value="Zinc/RING finger domain, C3HC4 (zinc finger)"/>
    <property type="match status" value="1"/>
</dbReference>
<keyword evidence="18" id="KW-1185">Reference proteome</keyword>
<dbReference type="PANTHER" id="PTHR44080">
    <property type="entry name" value="E3 UBIQUITIN-PROTEIN LIGASE COP1"/>
    <property type="match status" value="1"/>
</dbReference>
<keyword evidence="11" id="KW-0607">Phytochrome signaling pathway</keyword>
<evidence type="ECO:0000256" key="11">
    <source>
        <dbReference type="ARBA" id="ARBA00084091"/>
    </source>
</evidence>
<evidence type="ECO:0000259" key="16">
    <source>
        <dbReference type="PROSITE" id="PS50089"/>
    </source>
</evidence>
<gene>
    <name evidence="17" type="ORF">LVIROSA_LOCUS33790</name>
</gene>
<organism evidence="17 18">
    <name type="scientific">Lactuca virosa</name>
    <dbReference type="NCBI Taxonomy" id="75947"/>
    <lineage>
        <taxon>Eukaryota</taxon>
        <taxon>Viridiplantae</taxon>
        <taxon>Streptophyta</taxon>
        <taxon>Embryophyta</taxon>
        <taxon>Tracheophyta</taxon>
        <taxon>Spermatophyta</taxon>
        <taxon>Magnoliopsida</taxon>
        <taxon>eudicotyledons</taxon>
        <taxon>Gunneridae</taxon>
        <taxon>Pentapetalae</taxon>
        <taxon>asterids</taxon>
        <taxon>campanulids</taxon>
        <taxon>Asterales</taxon>
        <taxon>Asteraceae</taxon>
        <taxon>Cichorioideae</taxon>
        <taxon>Cichorieae</taxon>
        <taxon>Lactucinae</taxon>
        <taxon>Lactuca</taxon>
    </lineage>
</organism>
<keyword evidence="8" id="KW-0862">Zinc</keyword>
<keyword evidence="9 14" id="KW-0175">Coiled coil</keyword>
<evidence type="ECO:0000256" key="2">
    <source>
        <dbReference type="ARBA" id="ARBA00022574"/>
    </source>
</evidence>
<evidence type="ECO:0000256" key="12">
    <source>
        <dbReference type="PROSITE-ProRule" id="PRU00175"/>
    </source>
</evidence>
<evidence type="ECO:0000256" key="10">
    <source>
        <dbReference type="ARBA" id="ARBA00023242"/>
    </source>
</evidence>
<feature type="repeat" description="WD" evidence="13">
    <location>
        <begin position="495"/>
        <end position="527"/>
    </location>
</feature>
<dbReference type="PROSITE" id="PS50089">
    <property type="entry name" value="ZF_RING_2"/>
    <property type="match status" value="1"/>
</dbReference>
<dbReference type="InterPro" id="IPR042755">
    <property type="entry name" value="COP1"/>
</dbReference>
<evidence type="ECO:0000313" key="17">
    <source>
        <dbReference type="EMBL" id="CAH1448232.1"/>
    </source>
</evidence>
<dbReference type="SMART" id="SM00320">
    <property type="entry name" value="WD40"/>
    <property type="match status" value="7"/>
</dbReference>
<dbReference type="Pfam" id="PF00400">
    <property type="entry name" value="WD40"/>
    <property type="match status" value="3"/>
</dbReference>
<dbReference type="PROSITE" id="PS50082">
    <property type="entry name" value="WD_REPEATS_2"/>
    <property type="match status" value="2"/>
</dbReference>
<dbReference type="EMBL" id="CAKMRJ010005634">
    <property type="protein sequence ID" value="CAH1448232.1"/>
    <property type="molecule type" value="Genomic_DNA"/>
</dbReference>
<dbReference type="SUPFAM" id="SSF50978">
    <property type="entry name" value="WD40 repeat-like"/>
    <property type="match status" value="1"/>
</dbReference>
<dbReference type="CDD" id="cd16504">
    <property type="entry name" value="RING-HC_COP1"/>
    <property type="match status" value="1"/>
</dbReference>
<dbReference type="PANTHER" id="PTHR44080:SF8">
    <property type="entry name" value="E3 UBIQUITIN-PROTEIN LIGASE COP1-LIKE"/>
    <property type="match status" value="1"/>
</dbReference>
<dbReference type="GO" id="GO:0043161">
    <property type="term" value="P:proteasome-mediated ubiquitin-dependent protein catabolic process"/>
    <property type="evidence" value="ECO:0007669"/>
    <property type="project" value="TreeGrafter"/>
</dbReference>
<feature type="compositionally biased region" description="Pro residues" evidence="15">
    <location>
        <begin position="29"/>
        <end position="38"/>
    </location>
</feature>
<feature type="region of interest" description="Disordered" evidence="15">
    <location>
        <begin position="287"/>
        <end position="324"/>
    </location>
</feature>
<dbReference type="SUPFAM" id="SSF57850">
    <property type="entry name" value="RING/U-box"/>
    <property type="match status" value="1"/>
</dbReference>
<feature type="domain" description="RING-type" evidence="16">
    <location>
        <begin position="74"/>
        <end position="111"/>
    </location>
</feature>
<feature type="region of interest" description="Disordered" evidence="15">
    <location>
        <begin position="350"/>
        <end position="376"/>
    </location>
</feature>
<evidence type="ECO:0000256" key="13">
    <source>
        <dbReference type="PROSITE-ProRule" id="PRU00221"/>
    </source>
</evidence>
<feature type="compositionally biased region" description="Basic and acidic residues" evidence="15">
    <location>
        <begin position="352"/>
        <end position="366"/>
    </location>
</feature>
<dbReference type="PROSITE" id="PS50294">
    <property type="entry name" value="WD_REPEATS_REGION"/>
    <property type="match status" value="1"/>
</dbReference>
<proteinExistence type="predicted"/>
<evidence type="ECO:0000256" key="14">
    <source>
        <dbReference type="SAM" id="Coils"/>
    </source>
</evidence>
<keyword evidence="3" id="KW-0808">Transferase</keyword>
<protein>
    <recommendedName>
        <fullName evidence="16">RING-type domain-containing protein</fullName>
    </recommendedName>
</protein>
<dbReference type="GO" id="GO:0009585">
    <property type="term" value="P:red, far-red light phototransduction"/>
    <property type="evidence" value="ECO:0007669"/>
    <property type="project" value="UniProtKB-KW"/>
</dbReference>
<dbReference type="GO" id="GO:0005634">
    <property type="term" value="C:nucleus"/>
    <property type="evidence" value="ECO:0007669"/>
    <property type="project" value="UniProtKB-SubCell"/>
</dbReference>
<name>A0AAU9PEL7_9ASTR</name>
<evidence type="ECO:0000256" key="8">
    <source>
        <dbReference type="ARBA" id="ARBA00022833"/>
    </source>
</evidence>
<evidence type="ECO:0000256" key="15">
    <source>
        <dbReference type="SAM" id="MobiDB-lite"/>
    </source>
</evidence>
<evidence type="ECO:0000256" key="4">
    <source>
        <dbReference type="ARBA" id="ARBA00022723"/>
    </source>
</evidence>
<dbReference type="Gene3D" id="2.130.10.10">
    <property type="entry name" value="YVTN repeat-like/Quinoprotein amine dehydrogenase"/>
    <property type="match status" value="1"/>
</dbReference>
<evidence type="ECO:0000256" key="3">
    <source>
        <dbReference type="ARBA" id="ARBA00022679"/>
    </source>
</evidence>
<keyword evidence="2 13" id="KW-0853">WD repeat</keyword>
<accession>A0AAU9PEL7</accession>
<dbReference type="PROSITE" id="PS00678">
    <property type="entry name" value="WD_REPEATS_1"/>
    <property type="match status" value="1"/>
</dbReference>
<dbReference type="FunFam" id="2.130.10.10:FF:000090">
    <property type="entry name" value="E3 ubiquitin-protein ligase RFWD2 isoform X1"/>
    <property type="match status" value="1"/>
</dbReference>
<dbReference type="InterPro" id="IPR001680">
    <property type="entry name" value="WD40_rpt"/>
</dbReference>
<evidence type="ECO:0000256" key="7">
    <source>
        <dbReference type="ARBA" id="ARBA00022786"/>
    </source>
</evidence>
<keyword evidence="4" id="KW-0479">Metal-binding</keyword>
<dbReference type="InterPro" id="IPR013083">
    <property type="entry name" value="Znf_RING/FYVE/PHD"/>
</dbReference>
<keyword evidence="10" id="KW-0539">Nucleus</keyword>
<evidence type="ECO:0000313" key="18">
    <source>
        <dbReference type="Proteomes" id="UP001157418"/>
    </source>
</evidence>
<keyword evidence="7" id="KW-0833">Ubl conjugation pathway</keyword>
<dbReference type="SMART" id="SM00184">
    <property type="entry name" value="RING"/>
    <property type="match status" value="1"/>
</dbReference>
<reference evidence="17 18" key="1">
    <citation type="submission" date="2022-01" db="EMBL/GenBank/DDBJ databases">
        <authorList>
            <person name="Xiong W."/>
            <person name="Schranz E."/>
        </authorList>
    </citation>
    <scope>NUCLEOTIDE SEQUENCE [LARGE SCALE GENOMIC DNA]</scope>
</reference>
<evidence type="ECO:0000256" key="5">
    <source>
        <dbReference type="ARBA" id="ARBA00022737"/>
    </source>
</evidence>
<dbReference type="GO" id="GO:0042802">
    <property type="term" value="F:identical protein binding"/>
    <property type="evidence" value="ECO:0007669"/>
    <property type="project" value="UniProtKB-ARBA"/>
</dbReference>
<evidence type="ECO:0000256" key="1">
    <source>
        <dbReference type="ARBA" id="ARBA00004123"/>
    </source>
</evidence>
<dbReference type="InterPro" id="IPR019775">
    <property type="entry name" value="WD40_repeat_CS"/>
</dbReference>
<keyword evidence="6 12" id="KW-0863">Zinc-finger</keyword>
<dbReference type="GO" id="GO:0061630">
    <property type="term" value="F:ubiquitin protein ligase activity"/>
    <property type="evidence" value="ECO:0007669"/>
    <property type="project" value="InterPro"/>
</dbReference>
<feature type="coiled-coil region" evidence="14">
    <location>
        <begin position="163"/>
        <end position="224"/>
    </location>
</feature>
<dbReference type="InterPro" id="IPR017907">
    <property type="entry name" value="Znf_RING_CS"/>
</dbReference>
<dbReference type="AlphaFoldDB" id="A0AAU9PEL7"/>
<sequence>MGGGGGSIGGAIVPSVKSGLPAPSSELPAPAPIPPPPVYQLHPPQVPASDRAVVEAEVREDDREAAETDKDLLCPICMQIIKDAFLTSCGHSFCYLCIVTHLQNKSDCPSCASYLTTNQIFPNFLLNKLLIKASAHHIAKHASPTEQLRQALQQGCDVSVKEVDILLVLLAEKKRKMEQEEAETNLQIMREFLHCLRKQKLEELNEIQNDLQYIKEDINAVERQRVELYRARERYSVKLRMLSDDPNVRSSWPSLIDKRNSSNMSIGNSVRGGQFWVGGGASQSRAAAAANVEAPPITSQPLQRKDACSGADSQNTTQPGVAVARKRRVHAQFNDLQECYLHKRRYWAKHGQKQEEKDSNHVQREGYHHHHHHPGLKDFQSVLSSFTRYSRLRVVAELRHGDLFHSANIVSSIEFDRDDEFFATAGVSRRIKVFDFASVVNEQEDIQCPIVEMPTRSKLSCLSWNKYTKSHIASSDYEGIVTVWDVNTRQSIMEYEEHEKRAWSVDFSRTDPTMLVSGSDDCKVKIWCTKQEASALNIDMKANICSVKYNPGSSFHIAVGSADHHIHYYDLRNISQPLHVFSGHRKAVSYVKFVSNTELASASTDNTLRLWDVKQNIPLRTFRGHTNEKNFVGLTVSNDYIACGSETNEVFVYHKDISRPAAWHRFSSETNEGGGDDPGSYFISAVCWKTDSPTMLTANSQGTIKVLVLAA</sequence>
<dbReference type="InterPro" id="IPR015943">
    <property type="entry name" value="WD40/YVTN_repeat-like_dom_sf"/>
</dbReference>
<dbReference type="InterPro" id="IPR036322">
    <property type="entry name" value="WD40_repeat_dom_sf"/>
</dbReference>
<comment type="subcellular location">
    <subcellularLocation>
        <location evidence="1">Nucleus</location>
    </subcellularLocation>
</comment>
<evidence type="ECO:0000256" key="6">
    <source>
        <dbReference type="ARBA" id="ARBA00022771"/>
    </source>
</evidence>
<dbReference type="Pfam" id="PF13923">
    <property type="entry name" value="zf-C3HC4_2"/>
    <property type="match status" value="1"/>
</dbReference>
<evidence type="ECO:0000256" key="9">
    <source>
        <dbReference type="ARBA" id="ARBA00023054"/>
    </source>
</evidence>